<dbReference type="Proteomes" id="UP000631034">
    <property type="component" value="Unassembled WGS sequence"/>
</dbReference>
<keyword evidence="2" id="KW-1185">Reference proteome</keyword>
<protein>
    <submittedName>
        <fullName evidence="1">YbjN domain-containing protein</fullName>
    </submittedName>
</protein>
<comment type="caution">
    <text evidence="1">The sequence shown here is derived from an EMBL/GenBank/DDBJ whole genome shotgun (WGS) entry which is preliminary data.</text>
</comment>
<reference evidence="1" key="1">
    <citation type="submission" date="2020-10" db="EMBL/GenBank/DDBJ databases">
        <title>Genome sequence of the unusual species of purple photosynthetic bacteria, Phaeovibrio sulfidiphilus DSM 23193, type strain.</title>
        <authorList>
            <person name="Kyndt J.A."/>
            <person name="Meyer T.E."/>
        </authorList>
    </citation>
    <scope>NUCLEOTIDE SEQUENCE</scope>
    <source>
        <strain evidence="1">DSM 23193</strain>
    </source>
</reference>
<dbReference type="InterPro" id="IPR019660">
    <property type="entry name" value="Put_sensory_transdc_reg_YbjN"/>
</dbReference>
<dbReference type="Pfam" id="PF10722">
    <property type="entry name" value="YbjN"/>
    <property type="match status" value="1"/>
</dbReference>
<dbReference type="AlphaFoldDB" id="A0A8J6YM15"/>
<accession>A0A8J6YM15</accession>
<organism evidence="1 2">
    <name type="scientific">Phaeovibrio sulfidiphilus</name>
    <dbReference type="NCBI Taxonomy" id="1220600"/>
    <lineage>
        <taxon>Bacteria</taxon>
        <taxon>Pseudomonadati</taxon>
        <taxon>Pseudomonadota</taxon>
        <taxon>Alphaproteobacteria</taxon>
        <taxon>Rhodospirillales</taxon>
        <taxon>Rhodospirillaceae</taxon>
        <taxon>Phaeovibrio</taxon>
    </lineage>
</organism>
<dbReference type="RefSeq" id="WP_192534098.1">
    <property type="nucleotide sequence ID" value="NZ_JACZHT010000003.1"/>
</dbReference>
<dbReference type="CDD" id="cd17033">
    <property type="entry name" value="DR1245-like"/>
    <property type="match status" value="1"/>
</dbReference>
<gene>
    <name evidence="1" type="ORF">IHV25_05465</name>
</gene>
<proteinExistence type="predicted"/>
<dbReference type="EMBL" id="JACZHT010000003">
    <property type="protein sequence ID" value="MBE1237093.1"/>
    <property type="molecule type" value="Genomic_DNA"/>
</dbReference>
<evidence type="ECO:0000313" key="2">
    <source>
        <dbReference type="Proteomes" id="UP000631034"/>
    </source>
</evidence>
<evidence type="ECO:0000313" key="1">
    <source>
        <dbReference type="EMBL" id="MBE1237093.1"/>
    </source>
</evidence>
<name>A0A8J6YM15_9PROT</name>
<sequence>MPLTSLSIEPSCSNPVDQVETFLSGKGWTIERRDDRSVYAQVPGYWCDCVLVFFWSENLDALQFSCAIDIRVPDSRRAVLYELLALLNERLWVGHFSLWNETSMPRFRHTLLLSGSRVCAGDLDEIVDIALAECERFYPAFQFALWGGNCARDALDSALLDTKGEA</sequence>